<keyword evidence="3" id="KW-1185">Reference proteome</keyword>
<evidence type="ECO:0000313" key="2">
    <source>
        <dbReference type="EMBL" id="SHE77330.1"/>
    </source>
</evidence>
<dbReference type="InterPro" id="IPR004360">
    <property type="entry name" value="Glyas_Fos-R_dOase_dom"/>
</dbReference>
<dbReference type="Gene3D" id="3.10.180.10">
    <property type="entry name" value="2,3-Dihydroxybiphenyl 1,2-Dioxygenase, domain 1"/>
    <property type="match status" value="1"/>
</dbReference>
<protein>
    <recommendedName>
        <fullName evidence="1">VOC domain-containing protein</fullName>
    </recommendedName>
</protein>
<evidence type="ECO:0000259" key="1">
    <source>
        <dbReference type="PROSITE" id="PS51819"/>
    </source>
</evidence>
<evidence type="ECO:0000313" key="3">
    <source>
        <dbReference type="Proteomes" id="UP000184287"/>
    </source>
</evidence>
<dbReference type="PROSITE" id="PS51819">
    <property type="entry name" value="VOC"/>
    <property type="match status" value="1"/>
</dbReference>
<sequence>MSNLTYISPFFIVSNIKDSVSFYINKLGFETQFIGPGEHPFFAIVGRDEISVQLKAIADDIKPVPNYTRHEWARWDAFIHVIDPDLLFEEYRSAGVTFHQSIKDDEDGLRGFEITDADGYVLFFGRPM</sequence>
<dbReference type="Proteomes" id="UP000184287">
    <property type="component" value="Unassembled WGS sequence"/>
</dbReference>
<dbReference type="SUPFAM" id="SSF54593">
    <property type="entry name" value="Glyoxalase/Bleomycin resistance protein/Dihydroxybiphenyl dioxygenase"/>
    <property type="match status" value="1"/>
</dbReference>
<gene>
    <name evidence="2" type="ORF">SAMN04488522_1011170</name>
</gene>
<dbReference type="EMBL" id="FQUQ01000001">
    <property type="protein sequence ID" value="SHE77330.1"/>
    <property type="molecule type" value="Genomic_DNA"/>
</dbReference>
<dbReference type="RefSeq" id="WP_073228543.1">
    <property type="nucleotide sequence ID" value="NZ_FQUQ01000001.1"/>
</dbReference>
<name>A0A1M4W845_9SPHI</name>
<dbReference type="Pfam" id="PF00903">
    <property type="entry name" value="Glyoxalase"/>
    <property type="match status" value="1"/>
</dbReference>
<dbReference type="InterPro" id="IPR037523">
    <property type="entry name" value="VOC_core"/>
</dbReference>
<accession>A0A1M4W845</accession>
<reference evidence="3" key="1">
    <citation type="submission" date="2016-11" db="EMBL/GenBank/DDBJ databases">
        <authorList>
            <person name="Varghese N."/>
            <person name="Submissions S."/>
        </authorList>
    </citation>
    <scope>NUCLEOTIDE SEQUENCE [LARGE SCALE GENOMIC DNA]</scope>
    <source>
        <strain evidence="3">DSM 16990</strain>
    </source>
</reference>
<organism evidence="2 3">
    <name type="scientific">Pedobacter caeni</name>
    <dbReference type="NCBI Taxonomy" id="288992"/>
    <lineage>
        <taxon>Bacteria</taxon>
        <taxon>Pseudomonadati</taxon>
        <taxon>Bacteroidota</taxon>
        <taxon>Sphingobacteriia</taxon>
        <taxon>Sphingobacteriales</taxon>
        <taxon>Sphingobacteriaceae</taxon>
        <taxon>Pedobacter</taxon>
    </lineage>
</organism>
<dbReference type="STRING" id="288992.SAMN04488522_1011170"/>
<proteinExistence type="predicted"/>
<feature type="domain" description="VOC" evidence="1">
    <location>
        <begin position="3"/>
        <end position="127"/>
    </location>
</feature>
<dbReference type="AlphaFoldDB" id="A0A1M4W845"/>
<dbReference type="InterPro" id="IPR029068">
    <property type="entry name" value="Glyas_Bleomycin-R_OHBP_Dase"/>
</dbReference>